<evidence type="ECO:0000313" key="2">
    <source>
        <dbReference type="Proteomes" id="UP000717328"/>
    </source>
</evidence>
<proteinExistence type="predicted"/>
<dbReference type="EMBL" id="JABCKI010001400">
    <property type="protein sequence ID" value="KAG5649194.1"/>
    <property type="molecule type" value="Genomic_DNA"/>
</dbReference>
<accession>A0A9P7GES8</accession>
<reference evidence="1" key="2">
    <citation type="submission" date="2021-10" db="EMBL/GenBank/DDBJ databases">
        <title>Phylogenomics reveals ancestral predisposition of the termite-cultivated fungus Termitomyces towards a domesticated lifestyle.</title>
        <authorList>
            <person name="Auxier B."/>
            <person name="Grum-Grzhimaylo A."/>
            <person name="Cardenas M.E."/>
            <person name="Lodge J.D."/>
            <person name="Laessoe T."/>
            <person name="Pedersen O."/>
            <person name="Smith M.E."/>
            <person name="Kuyper T.W."/>
            <person name="Franco-Molano E.A."/>
            <person name="Baroni T.J."/>
            <person name="Aanen D.K."/>
        </authorList>
    </citation>
    <scope>NUCLEOTIDE SEQUENCE</scope>
    <source>
        <strain evidence="1">D49</strain>
    </source>
</reference>
<protein>
    <submittedName>
        <fullName evidence="1">Uncharacterized protein</fullName>
    </submittedName>
</protein>
<feature type="non-terminal residue" evidence="1">
    <location>
        <position position="51"/>
    </location>
</feature>
<keyword evidence="2" id="KW-1185">Reference proteome</keyword>
<dbReference type="AlphaFoldDB" id="A0A9P7GES8"/>
<sequence length="51" mass="5611">MAAPARHMPFCGQSSAPTLATGSNGVPELTWFFTDVKYLFEDCQINTDTDK</sequence>
<dbReference type="OrthoDB" id="3260546at2759"/>
<name>A0A9P7GES8_9AGAR</name>
<organism evidence="1 2">
    <name type="scientific">Sphagnurus paluster</name>
    <dbReference type="NCBI Taxonomy" id="117069"/>
    <lineage>
        <taxon>Eukaryota</taxon>
        <taxon>Fungi</taxon>
        <taxon>Dikarya</taxon>
        <taxon>Basidiomycota</taxon>
        <taxon>Agaricomycotina</taxon>
        <taxon>Agaricomycetes</taxon>
        <taxon>Agaricomycetidae</taxon>
        <taxon>Agaricales</taxon>
        <taxon>Tricholomatineae</taxon>
        <taxon>Lyophyllaceae</taxon>
        <taxon>Sphagnurus</taxon>
    </lineage>
</organism>
<gene>
    <name evidence="1" type="ORF">H0H81_005528</name>
</gene>
<comment type="caution">
    <text evidence="1">The sequence shown here is derived from an EMBL/GenBank/DDBJ whole genome shotgun (WGS) entry which is preliminary data.</text>
</comment>
<evidence type="ECO:0000313" key="1">
    <source>
        <dbReference type="EMBL" id="KAG5649194.1"/>
    </source>
</evidence>
<dbReference type="Proteomes" id="UP000717328">
    <property type="component" value="Unassembled WGS sequence"/>
</dbReference>
<reference evidence="1" key="1">
    <citation type="submission" date="2021-02" db="EMBL/GenBank/DDBJ databases">
        <authorList>
            <person name="Nieuwenhuis M."/>
            <person name="Van De Peppel L.J.J."/>
        </authorList>
    </citation>
    <scope>NUCLEOTIDE SEQUENCE</scope>
    <source>
        <strain evidence="1">D49</strain>
    </source>
</reference>